<sequence>MQYLILEEIIDLQSHLLEQTGGMAGVRDQNGFESAIAQPAMMFDGKDLYPTIELLK</sequence>
<reference evidence="1" key="1">
    <citation type="submission" date="2018-06" db="EMBL/GenBank/DDBJ databases">
        <authorList>
            <person name="Zhirakovskaya E."/>
        </authorList>
    </citation>
    <scope>NUCLEOTIDE SEQUENCE</scope>
</reference>
<dbReference type="Gene3D" id="1.20.120.1870">
    <property type="entry name" value="Fic/DOC protein, Fido domain"/>
    <property type="match status" value="1"/>
</dbReference>
<dbReference type="AlphaFoldDB" id="A0A3B1DUU6"/>
<evidence type="ECO:0000313" key="1">
    <source>
        <dbReference type="EMBL" id="VAX38970.1"/>
    </source>
</evidence>
<accession>A0A3B1DUU6</accession>
<proteinExistence type="predicted"/>
<dbReference type="EMBL" id="UOGL01000282">
    <property type="protein sequence ID" value="VAX38970.1"/>
    <property type="molecule type" value="Genomic_DNA"/>
</dbReference>
<dbReference type="InterPro" id="IPR053737">
    <property type="entry name" value="Type_II_TA_Toxin"/>
</dbReference>
<organism evidence="1">
    <name type="scientific">hydrothermal vent metagenome</name>
    <dbReference type="NCBI Taxonomy" id="652676"/>
    <lineage>
        <taxon>unclassified sequences</taxon>
        <taxon>metagenomes</taxon>
        <taxon>ecological metagenomes</taxon>
    </lineage>
</organism>
<gene>
    <name evidence="1" type="ORF">MNBD_PLANCTO02-1481</name>
</gene>
<protein>
    <submittedName>
        <fullName evidence="1">Uncharacterized protein</fullName>
    </submittedName>
</protein>
<name>A0A3B1DUU6_9ZZZZ</name>